<organism evidence="1 2">
    <name type="scientific">Puccinia coronata f. sp. avenae</name>
    <dbReference type="NCBI Taxonomy" id="200324"/>
    <lineage>
        <taxon>Eukaryota</taxon>
        <taxon>Fungi</taxon>
        <taxon>Dikarya</taxon>
        <taxon>Basidiomycota</taxon>
        <taxon>Pucciniomycotina</taxon>
        <taxon>Pucciniomycetes</taxon>
        <taxon>Pucciniales</taxon>
        <taxon>Pucciniaceae</taxon>
        <taxon>Puccinia</taxon>
    </lineage>
</organism>
<protein>
    <submittedName>
        <fullName evidence="1">Uncharacterized protein</fullName>
    </submittedName>
</protein>
<keyword evidence="2" id="KW-1185">Reference proteome</keyword>
<dbReference type="AlphaFoldDB" id="A0A2N5TEI9"/>
<gene>
    <name evidence="1" type="ORF">PCANC_27876</name>
</gene>
<sequence length="97" mass="10939">MDRTLPPLNERGLALPMSKFLRLVGFGNADRALLTLLELNHIRHWGFFQRASIQQLRRRGFPLPIAGQLIDGAHALEYQFIQVSSPTRDGVSCSPEI</sequence>
<comment type="caution">
    <text evidence="1">The sequence shown here is derived from an EMBL/GenBank/DDBJ whole genome shotgun (WGS) entry which is preliminary data.</text>
</comment>
<dbReference type="EMBL" id="PGCJ01000705">
    <property type="protein sequence ID" value="PLW23915.1"/>
    <property type="molecule type" value="Genomic_DNA"/>
</dbReference>
<evidence type="ECO:0000313" key="1">
    <source>
        <dbReference type="EMBL" id="PLW23915.1"/>
    </source>
</evidence>
<accession>A0A2N5TEI9</accession>
<reference evidence="1 2" key="1">
    <citation type="submission" date="2017-11" db="EMBL/GenBank/DDBJ databases">
        <title>De novo assembly and phasing of dikaryotic genomes from two isolates of Puccinia coronata f. sp. avenae, the causal agent of oat crown rust.</title>
        <authorList>
            <person name="Miller M.E."/>
            <person name="Zhang Y."/>
            <person name="Omidvar V."/>
            <person name="Sperschneider J."/>
            <person name="Schwessinger B."/>
            <person name="Raley C."/>
            <person name="Palmer J.M."/>
            <person name="Garnica D."/>
            <person name="Upadhyaya N."/>
            <person name="Rathjen J."/>
            <person name="Taylor J.M."/>
            <person name="Park R.F."/>
            <person name="Dodds P.N."/>
            <person name="Hirsch C.D."/>
            <person name="Kianian S.F."/>
            <person name="Figueroa M."/>
        </authorList>
    </citation>
    <scope>NUCLEOTIDE SEQUENCE [LARGE SCALE GENOMIC DNA]</scope>
    <source>
        <strain evidence="1">12NC29</strain>
    </source>
</reference>
<evidence type="ECO:0000313" key="2">
    <source>
        <dbReference type="Proteomes" id="UP000235388"/>
    </source>
</evidence>
<proteinExistence type="predicted"/>
<name>A0A2N5TEI9_9BASI</name>
<dbReference type="Proteomes" id="UP000235388">
    <property type="component" value="Unassembled WGS sequence"/>
</dbReference>